<keyword evidence="10" id="KW-1185">Reference proteome</keyword>
<evidence type="ECO:0000256" key="4">
    <source>
        <dbReference type="ARBA" id="ARBA00022491"/>
    </source>
</evidence>
<dbReference type="InterPro" id="IPR023582">
    <property type="entry name" value="Impact"/>
</dbReference>
<feature type="domain" description="Impact N-terminal" evidence="7">
    <location>
        <begin position="139"/>
        <end position="245"/>
    </location>
</feature>
<organism evidence="9 10">
    <name type="scientific">Pneumocystis wakefieldiae</name>
    <dbReference type="NCBI Taxonomy" id="38082"/>
    <lineage>
        <taxon>Eukaryota</taxon>
        <taxon>Fungi</taxon>
        <taxon>Dikarya</taxon>
        <taxon>Ascomycota</taxon>
        <taxon>Taphrinomycotina</taxon>
        <taxon>Pneumocystomycetes</taxon>
        <taxon>Pneumocystaceae</taxon>
        <taxon>Pneumocystis</taxon>
    </lineage>
</organism>
<evidence type="ECO:0000313" key="10">
    <source>
        <dbReference type="Proteomes" id="UP000663699"/>
    </source>
</evidence>
<name>A0A899G090_9ASCO</name>
<keyword evidence="5" id="KW-0810">Translation regulation</keyword>
<evidence type="ECO:0008006" key="11">
    <source>
        <dbReference type="Google" id="ProtNLM"/>
    </source>
</evidence>
<evidence type="ECO:0000256" key="6">
    <source>
        <dbReference type="ARBA" id="ARBA00023016"/>
    </source>
</evidence>
<keyword evidence="6" id="KW-0346">Stress response</keyword>
<dbReference type="GO" id="GO:0140469">
    <property type="term" value="P:GCN2-mediated signaling"/>
    <property type="evidence" value="ECO:0007669"/>
    <property type="project" value="TreeGrafter"/>
</dbReference>
<dbReference type="Proteomes" id="UP000663699">
    <property type="component" value="Chromosome 10"/>
</dbReference>
<dbReference type="PANTHER" id="PTHR16301:SF25">
    <property type="entry name" value="PROTEIN IMPACT"/>
    <property type="match status" value="1"/>
</dbReference>
<dbReference type="PANTHER" id="PTHR16301">
    <property type="entry name" value="IMPACT-RELATED"/>
    <property type="match status" value="1"/>
</dbReference>
<accession>A0A899G090</accession>
<dbReference type="InterPro" id="IPR016135">
    <property type="entry name" value="UBQ-conjugating_enzyme/RWD"/>
</dbReference>
<evidence type="ECO:0000256" key="2">
    <source>
        <dbReference type="ARBA" id="ARBA00007665"/>
    </source>
</evidence>
<protein>
    <recommendedName>
        <fullName evidence="11">RWD domain-containing protein</fullName>
    </recommendedName>
</protein>
<proteinExistence type="inferred from homology"/>
<dbReference type="EMBL" id="CP054541">
    <property type="protein sequence ID" value="QSL66236.1"/>
    <property type="molecule type" value="Genomic_DNA"/>
</dbReference>
<dbReference type="GO" id="GO:0005737">
    <property type="term" value="C:cytoplasm"/>
    <property type="evidence" value="ECO:0007669"/>
    <property type="project" value="UniProtKB-SubCell"/>
</dbReference>
<evidence type="ECO:0000256" key="1">
    <source>
        <dbReference type="ARBA" id="ARBA00004496"/>
    </source>
</evidence>
<keyword evidence="4" id="KW-0678">Repressor</keyword>
<comment type="similarity">
    <text evidence="2">Belongs to the IMPACT family.</text>
</comment>
<feature type="domain" description="RWD" evidence="8">
    <location>
        <begin position="4"/>
        <end position="89"/>
    </location>
</feature>
<dbReference type="Pfam" id="PF01205">
    <property type="entry name" value="Impact_N"/>
    <property type="match status" value="1"/>
</dbReference>
<dbReference type="GO" id="GO:0006446">
    <property type="term" value="P:regulation of translational initiation"/>
    <property type="evidence" value="ECO:0007669"/>
    <property type="project" value="TreeGrafter"/>
</dbReference>
<dbReference type="InterPro" id="IPR006575">
    <property type="entry name" value="RWD_dom"/>
</dbReference>
<evidence type="ECO:0000256" key="5">
    <source>
        <dbReference type="ARBA" id="ARBA00022845"/>
    </source>
</evidence>
<gene>
    <name evidence="9" type="ORF">MERGE_000611</name>
</gene>
<evidence type="ECO:0000259" key="8">
    <source>
        <dbReference type="Pfam" id="PF05773"/>
    </source>
</evidence>
<dbReference type="OrthoDB" id="69641at2759"/>
<dbReference type="InterPro" id="IPR020568">
    <property type="entry name" value="Ribosomal_Su5_D2-typ_SF"/>
</dbReference>
<reference evidence="9" key="1">
    <citation type="submission" date="2020-06" db="EMBL/GenBank/DDBJ databases">
        <title>Genomes of multiple members of Pneumocystis genus reveal paths to human pathogen Pneumocystis jirovecii.</title>
        <authorList>
            <person name="Cisse O.H."/>
            <person name="Ma L."/>
            <person name="Dekker J."/>
            <person name="Khil P."/>
            <person name="Jo J."/>
            <person name="Brenchley J."/>
            <person name="Blair R."/>
            <person name="Pahar B."/>
            <person name="Chabe M."/>
            <person name="Van Rompay K.A."/>
            <person name="Keesler R."/>
            <person name="Sukura A."/>
            <person name="Hirsch V."/>
            <person name="Kutty G."/>
            <person name="Liu Y."/>
            <person name="Peng L."/>
            <person name="Chen J."/>
            <person name="Song J."/>
            <person name="Weissenbacher-Lang C."/>
            <person name="Xu J."/>
            <person name="Upham N.S."/>
            <person name="Stajich J.E."/>
            <person name="Cuomo C.A."/>
            <person name="Cushion M.T."/>
            <person name="Kovacs J.A."/>
        </authorList>
    </citation>
    <scope>NUCLEOTIDE SEQUENCE</scope>
    <source>
        <strain evidence="9">2A</strain>
    </source>
</reference>
<dbReference type="AlphaFoldDB" id="A0A899G090"/>
<dbReference type="SUPFAM" id="SSF54495">
    <property type="entry name" value="UBC-like"/>
    <property type="match status" value="1"/>
</dbReference>
<dbReference type="SUPFAM" id="SSF54211">
    <property type="entry name" value="Ribosomal protein S5 domain 2-like"/>
    <property type="match status" value="1"/>
</dbReference>
<dbReference type="Pfam" id="PF05773">
    <property type="entry name" value="RWD"/>
    <property type="match status" value="1"/>
</dbReference>
<dbReference type="InterPro" id="IPR001498">
    <property type="entry name" value="Impact_N"/>
</dbReference>
<evidence type="ECO:0000259" key="7">
    <source>
        <dbReference type="Pfam" id="PF01205"/>
    </source>
</evidence>
<sequence length="265" mass="30230">MVLDDEFIAINSIYPSCFELLDNNAKIYSLKIPKKPYYIILQFPETYPYEKPHIIESRNIEKSTIKDILAQIPSGDVCIFELIKCLEEEESFQKKFYPLNNSKVDINISSLDLTSEEDNEKRICQNQIPWIVSDVLISKKSKFVGRMVEVNSLDMVYIAIKSLQHEKSLMNATHNIWAYRLIGKNDKIICDSNDDGEKGAGSNLSRLLYSMDVKNVLVVVSRWHGGINLGPSRFKLINSSAKAALLLGISINNKTEKDKVHKKKN</sequence>
<dbReference type="Gene3D" id="3.10.110.10">
    <property type="entry name" value="Ubiquitin Conjugating Enzyme"/>
    <property type="match status" value="1"/>
</dbReference>
<dbReference type="InterPro" id="IPR036956">
    <property type="entry name" value="Impact_N_sf"/>
</dbReference>
<dbReference type="Gene3D" id="3.30.230.30">
    <property type="entry name" value="Impact, N-terminal domain"/>
    <property type="match status" value="1"/>
</dbReference>
<evidence type="ECO:0000256" key="3">
    <source>
        <dbReference type="ARBA" id="ARBA00022490"/>
    </source>
</evidence>
<keyword evidence="3" id="KW-0963">Cytoplasm</keyword>
<comment type="subcellular location">
    <subcellularLocation>
        <location evidence="1">Cytoplasm</location>
    </subcellularLocation>
</comment>
<evidence type="ECO:0000313" key="9">
    <source>
        <dbReference type="EMBL" id="QSL66236.1"/>
    </source>
</evidence>